<dbReference type="SUPFAM" id="SSF55729">
    <property type="entry name" value="Acyl-CoA N-acyltransferases (Nat)"/>
    <property type="match status" value="1"/>
</dbReference>
<dbReference type="RefSeq" id="WP_072878146.1">
    <property type="nucleotide sequence ID" value="NZ_FQVT01000003.1"/>
</dbReference>
<gene>
    <name evidence="1" type="ORF">SAMN05444483_103209</name>
</gene>
<protein>
    <submittedName>
        <fullName evidence="1">Acetyltransferase (GNAT) domain-containing protein</fullName>
    </submittedName>
</protein>
<reference evidence="2" key="1">
    <citation type="submission" date="2016-11" db="EMBL/GenBank/DDBJ databases">
        <authorList>
            <person name="Varghese N."/>
            <person name="Submissions S."/>
        </authorList>
    </citation>
    <scope>NUCLEOTIDE SEQUENCE [LARGE SCALE GENOMIC DNA]</scope>
    <source>
        <strain evidence="2">DSM 24579</strain>
    </source>
</reference>
<sequence length="299" mass="35032">MDKNNSTIKFREIDYSKDISEINELFSIGLGSHHNKKTFVWKHIENPFGRSFGLLACDADKIVGVRMFMKWELTGEGKTIKAIRPVDTLTHPEYRGRGIFKELTLCGLEKYKTHYDLVFNTPNANSLPGNLKMGWSICTQKLDYKMALVTPYFGKTNFNLIKIDDFVQLEKNDVNNTVITTFPSESFIKWRYKDDLYEIAKIIVEERIIYIIYKTQNHRGIKFNLIEKIIGDSLYFKQALKILAAKTHIFFIYYLENKFTKFRFLLSSKRNEAVIVYNKDRYRVNDKICFTLGDLEASL</sequence>
<proteinExistence type="predicted"/>
<dbReference type="GO" id="GO:0016740">
    <property type="term" value="F:transferase activity"/>
    <property type="evidence" value="ECO:0007669"/>
    <property type="project" value="UniProtKB-KW"/>
</dbReference>
<dbReference type="EMBL" id="FQVT01000003">
    <property type="protein sequence ID" value="SHF91350.1"/>
    <property type="molecule type" value="Genomic_DNA"/>
</dbReference>
<dbReference type="AlphaFoldDB" id="A0A1M5FIH9"/>
<accession>A0A1M5FIH9</accession>
<dbReference type="OrthoDB" id="5570877at2"/>
<dbReference type="Proteomes" id="UP000183945">
    <property type="component" value="Unassembled WGS sequence"/>
</dbReference>
<keyword evidence="2" id="KW-1185">Reference proteome</keyword>
<evidence type="ECO:0000313" key="2">
    <source>
        <dbReference type="Proteomes" id="UP000183945"/>
    </source>
</evidence>
<dbReference type="STRING" id="1073325.SAMN05444483_103209"/>
<evidence type="ECO:0000313" key="1">
    <source>
        <dbReference type="EMBL" id="SHF91350.1"/>
    </source>
</evidence>
<organism evidence="1 2">
    <name type="scientific">Salegentibacter echinorum</name>
    <dbReference type="NCBI Taxonomy" id="1073325"/>
    <lineage>
        <taxon>Bacteria</taxon>
        <taxon>Pseudomonadati</taxon>
        <taxon>Bacteroidota</taxon>
        <taxon>Flavobacteriia</taxon>
        <taxon>Flavobacteriales</taxon>
        <taxon>Flavobacteriaceae</taxon>
        <taxon>Salegentibacter</taxon>
    </lineage>
</organism>
<name>A0A1M5FIH9_SALEC</name>
<dbReference type="InterPro" id="IPR016181">
    <property type="entry name" value="Acyl_CoA_acyltransferase"/>
</dbReference>
<dbReference type="Pfam" id="PF13527">
    <property type="entry name" value="Acetyltransf_9"/>
    <property type="match status" value="1"/>
</dbReference>
<keyword evidence="1" id="KW-0808">Transferase</keyword>
<dbReference type="Gene3D" id="3.40.630.30">
    <property type="match status" value="1"/>
</dbReference>